<accession>A0ABQ5DBB6</accession>
<reference evidence="1" key="2">
    <citation type="submission" date="2022-01" db="EMBL/GenBank/DDBJ databases">
        <authorList>
            <person name="Yamashiro T."/>
            <person name="Shiraishi A."/>
            <person name="Satake H."/>
            <person name="Nakayama K."/>
        </authorList>
    </citation>
    <scope>NUCLEOTIDE SEQUENCE</scope>
</reference>
<keyword evidence="1" id="KW-0548">Nucleotidyltransferase</keyword>
<proteinExistence type="predicted"/>
<evidence type="ECO:0000313" key="2">
    <source>
        <dbReference type="Proteomes" id="UP001151760"/>
    </source>
</evidence>
<comment type="caution">
    <text evidence="1">The sequence shown here is derived from an EMBL/GenBank/DDBJ whole genome shotgun (WGS) entry which is preliminary data.</text>
</comment>
<organism evidence="1 2">
    <name type="scientific">Tanacetum coccineum</name>
    <dbReference type="NCBI Taxonomy" id="301880"/>
    <lineage>
        <taxon>Eukaryota</taxon>
        <taxon>Viridiplantae</taxon>
        <taxon>Streptophyta</taxon>
        <taxon>Embryophyta</taxon>
        <taxon>Tracheophyta</taxon>
        <taxon>Spermatophyta</taxon>
        <taxon>Magnoliopsida</taxon>
        <taxon>eudicotyledons</taxon>
        <taxon>Gunneridae</taxon>
        <taxon>Pentapetalae</taxon>
        <taxon>asterids</taxon>
        <taxon>campanulids</taxon>
        <taxon>Asterales</taxon>
        <taxon>Asteraceae</taxon>
        <taxon>Asteroideae</taxon>
        <taxon>Anthemideae</taxon>
        <taxon>Anthemidinae</taxon>
        <taxon>Tanacetum</taxon>
    </lineage>
</organism>
<keyword evidence="2" id="KW-1185">Reference proteome</keyword>
<sequence>MLPLVAILIQYDLIENSNKQALVRWFIPHFSFYGPTSKLHEGKSFVRTEEAESDFKVAIGEVLNQGALGLRVAFCAVLEDGFSNAYHPQTDGQTEVVNRSFGNPLRYLVGDHVKAWDHKL</sequence>
<reference evidence="1" key="1">
    <citation type="journal article" date="2022" name="Int. J. Mol. Sci.">
        <title>Draft Genome of Tanacetum Coccineum: Genomic Comparison of Closely Related Tanacetum-Family Plants.</title>
        <authorList>
            <person name="Yamashiro T."/>
            <person name="Shiraishi A."/>
            <person name="Nakayama K."/>
            <person name="Satake H."/>
        </authorList>
    </citation>
    <scope>NUCLEOTIDE SEQUENCE</scope>
</reference>
<keyword evidence="1" id="KW-0695">RNA-directed DNA polymerase</keyword>
<dbReference type="Gene3D" id="3.30.420.10">
    <property type="entry name" value="Ribonuclease H-like superfamily/Ribonuclease H"/>
    <property type="match status" value="1"/>
</dbReference>
<dbReference type="Proteomes" id="UP001151760">
    <property type="component" value="Unassembled WGS sequence"/>
</dbReference>
<dbReference type="EMBL" id="BQNB010014939">
    <property type="protein sequence ID" value="GJT34164.1"/>
    <property type="molecule type" value="Genomic_DNA"/>
</dbReference>
<dbReference type="GO" id="GO:0003964">
    <property type="term" value="F:RNA-directed DNA polymerase activity"/>
    <property type="evidence" value="ECO:0007669"/>
    <property type="project" value="UniProtKB-KW"/>
</dbReference>
<name>A0ABQ5DBB6_9ASTR</name>
<protein>
    <submittedName>
        <fullName evidence="1">Reverse transcriptase domain-containing protein</fullName>
    </submittedName>
</protein>
<evidence type="ECO:0000313" key="1">
    <source>
        <dbReference type="EMBL" id="GJT34164.1"/>
    </source>
</evidence>
<keyword evidence="1" id="KW-0808">Transferase</keyword>
<gene>
    <name evidence="1" type="ORF">Tco_0924583</name>
</gene>
<dbReference type="InterPro" id="IPR036397">
    <property type="entry name" value="RNaseH_sf"/>
</dbReference>